<evidence type="ECO:0008006" key="3">
    <source>
        <dbReference type="Google" id="ProtNLM"/>
    </source>
</evidence>
<accession>A0A1Q8BV19</accession>
<proteinExistence type="predicted"/>
<reference evidence="1 2" key="1">
    <citation type="submission" date="2016-12" db="EMBL/GenBank/DDBJ databases">
        <title>The draft genome sequence of Actinophytocola sp. 11-183.</title>
        <authorList>
            <person name="Wang W."/>
            <person name="Yuan L."/>
        </authorList>
    </citation>
    <scope>NUCLEOTIDE SEQUENCE [LARGE SCALE GENOMIC DNA]</scope>
    <source>
        <strain evidence="1 2">11-183</strain>
    </source>
</reference>
<gene>
    <name evidence="1" type="ORF">BU204_36710</name>
</gene>
<evidence type="ECO:0000313" key="2">
    <source>
        <dbReference type="Proteomes" id="UP000185596"/>
    </source>
</evidence>
<organism evidence="1 2">
    <name type="scientific">Actinophytocola xanthii</name>
    <dbReference type="NCBI Taxonomy" id="1912961"/>
    <lineage>
        <taxon>Bacteria</taxon>
        <taxon>Bacillati</taxon>
        <taxon>Actinomycetota</taxon>
        <taxon>Actinomycetes</taxon>
        <taxon>Pseudonocardiales</taxon>
        <taxon>Pseudonocardiaceae</taxon>
    </lineage>
</organism>
<name>A0A1Q8BV19_9PSEU</name>
<protein>
    <recommendedName>
        <fullName evidence="3">PE domain-containing protein</fullName>
    </recommendedName>
</protein>
<dbReference type="AlphaFoldDB" id="A0A1Q8BV19"/>
<evidence type="ECO:0000313" key="1">
    <source>
        <dbReference type="EMBL" id="OLF05960.1"/>
    </source>
</evidence>
<dbReference type="STRING" id="1912961.BU204_36710"/>
<comment type="caution">
    <text evidence="1">The sequence shown here is derived from an EMBL/GenBank/DDBJ whole genome shotgun (WGS) entry which is preliminary data.</text>
</comment>
<sequence>MCEFWLGGGVAPGNRGPDGRSSVLQVDPDAVPMLRSAFVDALAKVDKQLELAEKELRVSSWAQDPVSLGATTTFNEHSVDSSRSAVEALRAYRTQLDVAVRNLDRTAQQYREIDGDGRAGVNRGGDGG</sequence>
<dbReference type="EMBL" id="MSIE01000129">
    <property type="protein sequence ID" value="OLF05960.1"/>
    <property type="molecule type" value="Genomic_DNA"/>
</dbReference>
<keyword evidence="2" id="KW-1185">Reference proteome</keyword>
<dbReference type="Proteomes" id="UP000185596">
    <property type="component" value="Unassembled WGS sequence"/>
</dbReference>